<gene>
    <name evidence="1" type="ORF">JQX14_17600</name>
</gene>
<dbReference type="AlphaFoldDB" id="A0A9Q2P3J3"/>
<organism evidence="1 2">
    <name type="scientific">Pseudosulfitobacter pseudonitzschiae</name>
    <dbReference type="NCBI Taxonomy" id="1402135"/>
    <lineage>
        <taxon>Bacteria</taxon>
        <taxon>Pseudomonadati</taxon>
        <taxon>Pseudomonadota</taxon>
        <taxon>Alphaproteobacteria</taxon>
        <taxon>Rhodobacterales</taxon>
        <taxon>Roseobacteraceae</taxon>
        <taxon>Pseudosulfitobacter</taxon>
    </lineage>
</organism>
<sequence length="132" mass="14930">MDLNQLDMAEYAAAGAVLEVRHPATDEILMGDDKKPMTITLLGADSPAFKRAVQDIQAANQKRKNVSPAEQERNTVNALARATVGWSDNWTWDGQPFPYSPENCRRLYSERPWTRTQVDEFIADRANFFVKA</sequence>
<proteinExistence type="predicted"/>
<evidence type="ECO:0000313" key="2">
    <source>
        <dbReference type="Proteomes" id="UP000809337"/>
    </source>
</evidence>
<evidence type="ECO:0000313" key="1">
    <source>
        <dbReference type="EMBL" id="MBM2356374.1"/>
    </source>
</evidence>
<dbReference type="Proteomes" id="UP000809337">
    <property type="component" value="Unassembled WGS sequence"/>
</dbReference>
<dbReference type="RefSeq" id="WP_231035259.1">
    <property type="nucleotide sequence ID" value="NZ_JAJNGX010000015.1"/>
</dbReference>
<protein>
    <submittedName>
        <fullName evidence="1">Uncharacterized protein</fullName>
    </submittedName>
</protein>
<dbReference type="EMBL" id="JAFBWN010000015">
    <property type="protein sequence ID" value="MBM2356374.1"/>
    <property type="molecule type" value="Genomic_DNA"/>
</dbReference>
<accession>A0A9Q2P3J3</accession>
<comment type="caution">
    <text evidence="1">The sequence shown here is derived from an EMBL/GenBank/DDBJ whole genome shotgun (WGS) entry which is preliminary data.</text>
</comment>
<name>A0A9Q2P3J3_9RHOB</name>
<reference evidence="1" key="1">
    <citation type="submission" date="2021-01" db="EMBL/GenBank/DDBJ databases">
        <title>Diatom-associated Roseobacters Show Island Model of Population Structure.</title>
        <authorList>
            <person name="Qu L."/>
            <person name="Feng X."/>
            <person name="Chen Y."/>
            <person name="Li L."/>
            <person name="Wang X."/>
            <person name="Hu Z."/>
            <person name="Wang H."/>
            <person name="Luo H."/>
        </authorList>
    </citation>
    <scope>NUCLEOTIDE SEQUENCE</scope>
    <source>
        <strain evidence="1">SM26-45</strain>
    </source>
</reference>